<keyword evidence="4" id="KW-1185">Reference proteome</keyword>
<keyword evidence="2" id="KW-0812">Transmembrane</keyword>
<feature type="region of interest" description="Disordered" evidence="1">
    <location>
        <begin position="544"/>
        <end position="564"/>
    </location>
</feature>
<evidence type="ECO:0000313" key="4">
    <source>
        <dbReference type="Proteomes" id="UP000193719"/>
    </source>
</evidence>
<feature type="transmembrane region" description="Helical" evidence="2">
    <location>
        <begin position="1496"/>
        <end position="1525"/>
    </location>
</feature>
<feature type="transmembrane region" description="Helical" evidence="2">
    <location>
        <begin position="1422"/>
        <end position="1440"/>
    </location>
</feature>
<dbReference type="OrthoDB" id="2161444at2759"/>
<reference evidence="3 4" key="1">
    <citation type="submission" date="2016-08" db="EMBL/GenBank/DDBJ databases">
        <title>Genomes of anaerobic fungi encode conserved fungal cellulosomes for biomass hydrolysis.</title>
        <authorList>
            <consortium name="DOE Joint Genome Institute"/>
            <person name="Haitjema C.H."/>
            <person name="Gilmore S.P."/>
            <person name="Henske J.K."/>
            <person name="Solomon K.V."/>
            <person name="De Groot R."/>
            <person name="Kuo A."/>
            <person name="Mondo S.J."/>
            <person name="Salamov A.A."/>
            <person name="Labutti K."/>
            <person name="Zhao Z."/>
            <person name="Chiniquy J."/>
            <person name="Barry K."/>
            <person name="Brewer H.M."/>
            <person name="Purvine S.O."/>
            <person name="Wright A.T."/>
            <person name="Boxma B."/>
            <person name="Van Alen T."/>
            <person name="Hackstein J.H."/>
            <person name="Baker S.E."/>
            <person name="Grigoriev I.V."/>
            <person name="O'Malley M.A."/>
        </authorList>
    </citation>
    <scope>NUCLEOTIDE SEQUENCE [LARGE SCALE GENOMIC DNA]</scope>
    <source>
        <strain evidence="4">finn</strain>
    </source>
</reference>
<evidence type="ECO:0000256" key="2">
    <source>
        <dbReference type="SAM" id="Phobius"/>
    </source>
</evidence>
<feature type="transmembrane region" description="Helical" evidence="2">
    <location>
        <begin position="1952"/>
        <end position="1979"/>
    </location>
</feature>
<evidence type="ECO:0000313" key="3">
    <source>
        <dbReference type="EMBL" id="ORX42027.1"/>
    </source>
</evidence>
<feature type="region of interest" description="Disordered" evidence="1">
    <location>
        <begin position="788"/>
        <end position="815"/>
    </location>
</feature>
<reference evidence="3 4" key="2">
    <citation type="submission" date="2016-08" db="EMBL/GenBank/DDBJ databases">
        <title>Pervasive Adenine N6-methylation of Active Genes in Fungi.</title>
        <authorList>
            <consortium name="DOE Joint Genome Institute"/>
            <person name="Mondo S.J."/>
            <person name="Dannebaum R.O."/>
            <person name="Kuo R.C."/>
            <person name="Labutti K."/>
            <person name="Haridas S."/>
            <person name="Kuo A."/>
            <person name="Salamov A."/>
            <person name="Ahrendt S.R."/>
            <person name="Lipzen A."/>
            <person name="Sullivan W."/>
            <person name="Andreopoulos W.B."/>
            <person name="Clum A."/>
            <person name="Lindquist E."/>
            <person name="Daum C."/>
            <person name="Ramamoorthy G.K."/>
            <person name="Gryganskyi A."/>
            <person name="Culley D."/>
            <person name="Magnuson J.K."/>
            <person name="James T.Y."/>
            <person name="O'Malley M.A."/>
            <person name="Stajich J.E."/>
            <person name="Spatafora J.W."/>
            <person name="Visel A."/>
            <person name="Grigoriev I.V."/>
        </authorList>
    </citation>
    <scope>NUCLEOTIDE SEQUENCE [LARGE SCALE GENOMIC DNA]</scope>
    <source>
        <strain evidence="4">finn</strain>
    </source>
</reference>
<feature type="region of interest" description="Disordered" evidence="1">
    <location>
        <begin position="155"/>
        <end position="195"/>
    </location>
</feature>
<feature type="transmembrane region" description="Helical" evidence="2">
    <location>
        <begin position="1883"/>
        <end position="1906"/>
    </location>
</feature>
<keyword evidence="2" id="KW-0472">Membrane</keyword>
<feature type="transmembrane region" description="Helical" evidence="2">
    <location>
        <begin position="1318"/>
        <end position="1339"/>
    </location>
</feature>
<feature type="region of interest" description="Disordered" evidence="1">
    <location>
        <begin position="1691"/>
        <end position="1726"/>
    </location>
</feature>
<protein>
    <submittedName>
        <fullName evidence="3">Uncharacterized protein</fullName>
    </submittedName>
</protein>
<keyword evidence="2" id="KW-1133">Transmembrane helix</keyword>
<feature type="compositionally biased region" description="Polar residues" evidence="1">
    <location>
        <begin position="548"/>
        <end position="564"/>
    </location>
</feature>
<accession>A0A1Y1UVJ6</accession>
<dbReference type="Gene3D" id="3.90.1290.10">
    <property type="entry name" value="Plakin repeat"/>
    <property type="match status" value="1"/>
</dbReference>
<feature type="transmembrane region" description="Helical" evidence="2">
    <location>
        <begin position="1452"/>
        <end position="1476"/>
    </location>
</feature>
<feature type="compositionally biased region" description="Low complexity" evidence="1">
    <location>
        <begin position="796"/>
        <end position="809"/>
    </location>
</feature>
<feature type="transmembrane region" description="Helical" evidence="2">
    <location>
        <begin position="1285"/>
        <end position="1306"/>
    </location>
</feature>
<dbReference type="EMBL" id="MCFH01000072">
    <property type="protein sequence ID" value="ORX42027.1"/>
    <property type="molecule type" value="Genomic_DNA"/>
</dbReference>
<gene>
    <name evidence="3" type="ORF">BCR36DRAFT_587512</name>
</gene>
<dbReference type="Proteomes" id="UP000193719">
    <property type="component" value="Unassembled WGS sequence"/>
</dbReference>
<dbReference type="InterPro" id="IPR035915">
    <property type="entry name" value="Plakin_repeat_sf"/>
</dbReference>
<proteinExistence type="predicted"/>
<name>A0A1Y1UVJ6_9FUNG</name>
<comment type="caution">
    <text evidence="3">The sequence shown here is derived from an EMBL/GenBank/DDBJ whole genome shotgun (WGS) entry which is preliminary data.</text>
</comment>
<evidence type="ECO:0000256" key="1">
    <source>
        <dbReference type="SAM" id="MobiDB-lite"/>
    </source>
</evidence>
<organism evidence="3 4">
    <name type="scientific">Piromyces finnis</name>
    <dbReference type="NCBI Taxonomy" id="1754191"/>
    <lineage>
        <taxon>Eukaryota</taxon>
        <taxon>Fungi</taxon>
        <taxon>Fungi incertae sedis</taxon>
        <taxon>Chytridiomycota</taxon>
        <taxon>Chytridiomycota incertae sedis</taxon>
        <taxon>Neocallimastigomycetes</taxon>
        <taxon>Neocallimastigales</taxon>
        <taxon>Neocallimastigaceae</taxon>
        <taxon>Piromyces</taxon>
    </lineage>
</organism>
<sequence>MDCTEQITEKNDYLNSPNISEVYLTETTATMIDSNVTTEIGHETEDKHAKYQFNHENNLKNNKKDISMYTMYTETEIEIETEDHDNELPNTYTELEGKNGNFVNEVIYIPDEELYDINSTIEIESINNKKAQITIENIPPKEVLKSHEIEKQELEIETENEKQNTNIISESELEYRNEVNNETETELETEKLPTQEIIDTNTENELETEKLPTQEIIDTNTENELETEKLPIQEIIDTNTENELETEKLPTQEIIDTNTENELETEKLPIQEIINTNTENELENEKLPTQEIIDTNTENELENEKLPTQEIINTNTENELENEKLPTQEIIDTNTENELENEKLPTQEIIDTNTETELETEILPTQEIIDTNTENELENEKLPTQEIIDTNTENELETENLPTQEIIDTNTENELETEKLPTQEATNTEIETELEIGDEDLSNHEIIDTNNEIETEFETEIPLNQEIVDTNTETELETEIPLNQEIVDINTETELEIEILPTQKIMDTNNETINTLEEKDNDTKLLDTPLLHEKTSMMDFQKKEQNGKENNTTFEKNNSDNNTNVMPATSSLLTIPTDNHSEKYEFKMPFETESEDTENVKTFEGYIDSVFNDRSIDFPNELSKLYMDHINEEEKKYESSASTNVTESERGYEGITKEAKEVSPQQPKLNAFNTINDMVVIDVLNNNENKKENTFLANPDTAGITSTADKKSNRIRSLKRLNAFYHKKNDENSTRKVKLPKVLFSFNEKMNFKYKHETHRNYILKRLLFQKQNSIAIATLKNNMKWSDESLPHPHSASSSSSSSTTASSNHETNRSDLYKKAKYVKRIMNKYNLSSFISRQHYKAKLKLDYYKAMYQRRQFQPKKNFQDYIKEYDQEKYEMNPYFQEIINEQEENGMVEKEASTETESEYETCCFDEGDKKSKMKVIHNLLVKHENHQHKKYENQDIPLIEKKGRPTSLNFLTKLEKKREQEKENEKKMDSSYYLHSYEDERNSRNIYLSDDYSKETYQRQSKFNQKELNKLIFKEMQKRKMAQETYSREKFGEKLGNLHNKKSEYYHFKSDNYLLESPQEQMERELKDMHQQHKKMVLQNQSLKSEKVIIDIQEPDYEKNNEIEEEKEVLLNKTKRPLNRKVSFKMDFVDEEKEEGEEEMLYHEPLKNIKPLKLKSCLSKQPVDYDKKLSMKYQMELKNGKNINPKIGGNSNPQRKEIIASSIVNEYTPEINSYIGDSFGNYFTGYTYNNYYYFNGKNYTLISMLNPKMFYREYFDNENTIKTNEQLFRRYTKLFKMINLYRSIITTIYGVYELYENLIDENIQKFGAIPFILIEFFFLLTDLLVAFIKAYPNKTWFLWNVSDWDPIKNTWTVWSLVANHEIVMEILPVMINVILKVYHFRLSQIMESPEVGSIFNDNSIPSLNLNDLNQVSLILFVFSLVSQLICYAIRIDGAILSRCNTFGLAAVVFVKVLLMVLDITTNLLILYEYLVTLGTEIFTFNGITWVLFSILLFSFIVTLCTNVIINIPLHYYFLRMGIKVRLDSLFIEYAEQLREYQYKTHSLDTYNKNNTTLTEKTLNEIFDWNHNEEENGKDTSTTNLLKETDNKYNNEKENFLDINTYTFDPHFNYHNRPKEPEENITNKIATIINNIFPSNSRHQEMQFVDPYSTDDVINVNIIDSNGSIEETTIRVDVLKSSSKNNEQTRENYVSTTVNSTKEMNTSTTEGSKLLSSPKIETTTPGLLNKDLIGSLSSSSSSNSFIIGSLKEKEIYDSIDELNNCTSNTYERQETTHTTNNYEKINKHNQHKEVLNVLSNLGSTTSINQQQQQQQYIYTKNNNINDFTKVDLMVKEENINEGIYKYYAKTMADIENKINQLHHIRFKHVIQVSVKKAFHPFLIILFIYNIYMLYALYLVLNRIWNWNPITAVMKNGATLHEAGLIPDSSFFGWNTSSSSSGFKFHWFVWINIVFNYLSGAILPIFYWISIVLYNISSVRKRTFLHYL</sequence>